<dbReference type="OrthoDB" id="2071at2759"/>
<dbReference type="GO" id="GO:0022857">
    <property type="term" value="F:transmembrane transporter activity"/>
    <property type="evidence" value="ECO:0007669"/>
    <property type="project" value="InterPro"/>
</dbReference>
<keyword evidence="9" id="KW-1185">Reference proteome</keyword>
<dbReference type="InterPro" id="IPR020846">
    <property type="entry name" value="MFS_dom"/>
</dbReference>
<evidence type="ECO:0000313" key="8">
    <source>
        <dbReference type="EMBL" id="OSX78693.1"/>
    </source>
</evidence>
<keyword evidence="3 6" id="KW-0812">Transmembrane</keyword>
<evidence type="ECO:0000256" key="5">
    <source>
        <dbReference type="ARBA" id="ARBA00023136"/>
    </source>
</evidence>
<dbReference type="Pfam" id="PF07690">
    <property type="entry name" value="MFS_1"/>
    <property type="match status" value="1"/>
</dbReference>
<evidence type="ECO:0000256" key="3">
    <source>
        <dbReference type="ARBA" id="ARBA00022692"/>
    </source>
</evidence>
<evidence type="ECO:0000256" key="2">
    <source>
        <dbReference type="ARBA" id="ARBA00022448"/>
    </source>
</evidence>
<dbReference type="PANTHER" id="PTHR43791">
    <property type="entry name" value="PERMEASE-RELATED"/>
    <property type="match status" value="1"/>
</dbReference>
<dbReference type="Proteomes" id="UP000218209">
    <property type="component" value="Unassembled WGS sequence"/>
</dbReference>
<dbReference type="SUPFAM" id="SSF103473">
    <property type="entry name" value="MFS general substrate transporter"/>
    <property type="match status" value="1"/>
</dbReference>
<accession>A0A1X6PDH1</accession>
<evidence type="ECO:0000256" key="4">
    <source>
        <dbReference type="ARBA" id="ARBA00022989"/>
    </source>
</evidence>
<protein>
    <recommendedName>
        <fullName evidence="7">Major facilitator superfamily (MFS) profile domain-containing protein</fullName>
    </recommendedName>
</protein>
<evidence type="ECO:0000256" key="6">
    <source>
        <dbReference type="SAM" id="Phobius"/>
    </source>
</evidence>
<sequence length="351" mass="35258">MGGLLPVEAGASAAGGGYTSIGGGDGRRGASGVAGAAHRGWVANGGHPGATAPATAPTAVAPDAAATAAADSDGDGDYYDPEYDGTCGVAGGGGGGDGDEAAAALDAVVMAKVRRRLLPPLFVAALLCYLDRTNLSFAALEMNDALGLTPEQYGTGAAVFFCTYASLGVPAALAVKRVGAHRGLPALLAGWALASGGMGAITSVRGFYLARLAVGAAEAGFFPSVIYYLTGWFRQTDMGFSYTAIMTSTAVSGVVGGPLAGAILASVARAGGGAGWRWLFVLEAAPTLLLAAVLAATLDAGPSAARFLTAPEREHLVARQAREVAARSAPPPTADEEGGGGHRRHRLWWWW</sequence>
<organism evidence="8 9">
    <name type="scientific">Porphyra umbilicalis</name>
    <name type="common">Purple laver</name>
    <name type="synonym">Red alga</name>
    <dbReference type="NCBI Taxonomy" id="2786"/>
    <lineage>
        <taxon>Eukaryota</taxon>
        <taxon>Rhodophyta</taxon>
        <taxon>Bangiophyceae</taxon>
        <taxon>Bangiales</taxon>
        <taxon>Bangiaceae</taxon>
        <taxon>Porphyra</taxon>
    </lineage>
</organism>
<gene>
    <name evidence="8" type="ORF">BU14_0103s0036</name>
</gene>
<evidence type="ECO:0000259" key="7">
    <source>
        <dbReference type="PROSITE" id="PS50850"/>
    </source>
</evidence>
<keyword evidence="4 6" id="KW-1133">Transmembrane helix</keyword>
<evidence type="ECO:0000256" key="1">
    <source>
        <dbReference type="ARBA" id="ARBA00004141"/>
    </source>
</evidence>
<feature type="transmembrane region" description="Helical" evidence="6">
    <location>
        <begin position="208"/>
        <end position="230"/>
    </location>
</feature>
<feature type="transmembrane region" description="Helical" evidence="6">
    <location>
        <begin position="184"/>
        <end position="202"/>
    </location>
</feature>
<comment type="subcellular location">
    <subcellularLocation>
        <location evidence="1">Membrane</location>
        <topology evidence="1">Multi-pass membrane protein</topology>
    </subcellularLocation>
</comment>
<dbReference type="PROSITE" id="PS50850">
    <property type="entry name" value="MFS"/>
    <property type="match status" value="1"/>
</dbReference>
<feature type="domain" description="Major facilitator superfamily (MFS) profile" evidence="7">
    <location>
        <begin position="117"/>
        <end position="351"/>
    </location>
</feature>
<feature type="transmembrane region" description="Helical" evidence="6">
    <location>
        <begin position="152"/>
        <end position="175"/>
    </location>
</feature>
<feature type="transmembrane region" description="Helical" evidence="6">
    <location>
        <begin position="276"/>
        <end position="298"/>
    </location>
</feature>
<dbReference type="EMBL" id="KV918807">
    <property type="protein sequence ID" value="OSX78693.1"/>
    <property type="molecule type" value="Genomic_DNA"/>
</dbReference>
<dbReference type="PANTHER" id="PTHR43791:SF36">
    <property type="entry name" value="TRANSPORTER, PUTATIVE (AFU_ORTHOLOGUE AFUA_6G08340)-RELATED"/>
    <property type="match status" value="1"/>
</dbReference>
<evidence type="ECO:0000313" key="9">
    <source>
        <dbReference type="Proteomes" id="UP000218209"/>
    </source>
</evidence>
<dbReference type="AlphaFoldDB" id="A0A1X6PDH1"/>
<dbReference type="InterPro" id="IPR036259">
    <property type="entry name" value="MFS_trans_sf"/>
</dbReference>
<dbReference type="InterPro" id="IPR011701">
    <property type="entry name" value="MFS"/>
</dbReference>
<name>A0A1X6PDH1_PORUM</name>
<proteinExistence type="predicted"/>
<keyword evidence="5 6" id="KW-0472">Membrane</keyword>
<reference evidence="8 9" key="1">
    <citation type="submission" date="2017-03" db="EMBL/GenBank/DDBJ databases">
        <title>WGS assembly of Porphyra umbilicalis.</title>
        <authorList>
            <person name="Brawley S.H."/>
            <person name="Blouin N.A."/>
            <person name="Ficko-Blean E."/>
            <person name="Wheeler G.L."/>
            <person name="Lohr M."/>
            <person name="Goodson H.V."/>
            <person name="Jenkins J.W."/>
            <person name="Blaby-Haas C.E."/>
            <person name="Helliwell K.E."/>
            <person name="Chan C."/>
            <person name="Marriage T."/>
            <person name="Bhattacharya D."/>
            <person name="Klein A.S."/>
            <person name="Badis Y."/>
            <person name="Brodie J."/>
            <person name="Cao Y."/>
            <person name="Collen J."/>
            <person name="Dittami S.M."/>
            <person name="Gachon C.M."/>
            <person name="Green B.R."/>
            <person name="Karpowicz S."/>
            <person name="Kim J.W."/>
            <person name="Kudahl U."/>
            <person name="Lin S."/>
            <person name="Michel G."/>
            <person name="Mittag M."/>
            <person name="Olson B.J."/>
            <person name="Pangilinan J."/>
            <person name="Peng Y."/>
            <person name="Qiu H."/>
            <person name="Shu S."/>
            <person name="Singer J.T."/>
            <person name="Smith A.G."/>
            <person name="Sprecher B.N."/>
            <person name="Wagner V."/>
            <person name="Wang W."/>
            <person name="Wang Z.-Y."/>
            <person name="Yan J."/>
            <person name="Yarish C."/>
            <person name="Zoeuner-Riek S."/>
            <person name="Zhuang Y."/>
            <person name="Zou Y."/>
            <person name="Lindquist E.A."/>
            <person name="Grimwood J."/>
            <person name="Barry K."/>
            <person name="Rokhsar D.S."/>
            <person name="Schmutz J."/>
            <person name="Stiller J.W."/>
            <person name="Grossman A.R."/>
            <person name="Prochnik S.E."/>
        </authorList>
    </citation>
    <scope>NUCLEOTIDE SEQUENCE [LARGE SCALE GENOMIC DNA]</scope>
    <source>
        <strain evidence="8">4086291</strain>
    </source>
</reference>
<dbReference type="GO" id="GO:0016020">
    <property type="term" value="C:membrane"/>
    <property type="evidence" value="ECO:0007669"/>
    <property type="project" value="UniProtKB-SubCell"/>
</dbReference>
<dbReference type="Gene3D" id="1.20.1250.20">
    <property type="entry name" value="MFS general substrate transporter like domains"/>
    <property type="match status" value="1"/>
</dbReference>
<feature type="transmembrane region" description="Helical" evidence="6">
    <location>
        <begin position="242"/>
        <end position="264"/>
    </location>
</feature>
<keyword evidence="2" id="KW-0813">Transport</keyword>